<dbReference type="SUPFAM" id="SSF52540">
    <property type="entry name" value="P-loop containing nucleoside triphosphate hydrolases"/>
    <property type="match status" value="1"/>
</dbReference>
<dbReference type="Pfam" id="PF13238">
    <property type="entry name" value="AAA_18"/>
    <property type="match status" value="1"/>
</dbReference>
<dbReference type="EMBL" id="LBUT01000018">
    <property type="protein sequence ID" value="KKQ69192.1"/>
    <property type="molecule type" value="Genomic_DNA"/>
</dbReference>
<dbReference type="STRING" id="1618490.US90_C0018G0036"/>
<name>A0A0G0JR43_9BACT</name>
<organism evidence="1 2">
    <name type="scientific">Candidatus Shapirobacteria bacterium GW2011_GWE2_38_30</name>
    <dbReference type="NCBI Taxonomy" id="1618490"/>
    <lineage>
        <taxon>Bacteria</taxon>
        <taxon>Candidatus Shapironibacteriota</taxon>
    </lineage>
</organism>
<proteinExistence type="predicted"/>
<dbReference type="PANTHER" id="PTHR41930:SF1">
    <property type="entry name" value="DEPHOSPHO-COA KINASE"/>
    <property type="match status" value="1"/>
</dbReference>
<dbReference type="GO" id="GO:0016301">
    <property type="term" value="F:kinase activity"/>
    <property type="evidence" value="ECO:0007669"/>
    <property type="project" value="UniProtKB-KW"/>
</dbReference>
<dbReference type="InterPro" id="IPR027417">
    <property type="entry name" value="P-loop_NTPase"/>
</dbReference>
<dbReference type="AlphaFoldDB" id="A0A0G0JR43"/>
<accession>A0A0G0JR43</accession>
<comment type="caution">
    <text evidence="1">The sequence shown here is derived from an EMBL/GenBank/DDBJ whole genome shotgun (WGS) entry which is preliminary data.</text>
</comment>
<reference evidence="1 2" key="1">
    <citation type="journal article" date="2015" name="Nature">
        <title>rRNA introns, odd ribosomes, and small enigmatic genomes across a large radiation of phyla.</title>
        <authorList>
            <person name="Brown C.T."/>
            <person name="Hug L.A."/>
            <person name="Thomas B.C."/>
            <person name="Sharon I."/>
            <person name="Castelle C.J."/>
            <person name="Singh A."/>
            <person name="Wilkins M.J."/>
            <person name="Williams K.H."/>
            <person name="Banfield J.F."/>
        </authorList>
    </citation>
    <scope>NUCLEOTIDE SEQUENCE [LARGE SCALE GENOMIC DNA]</scope>
</reference>
<dbReference type="Proteomes" id="UP000034406">
    <property type="component" value="Unassembled WGS sequence"/>
</dbReference>
<keyword evidence="1" id="KW-0808">Transferase</keyword>
<gene>
    <name evidence="1" type="ORF">US90_C0018G0036</name>
</gene>
<dbReference type="PANTHER" id="PTHR41930">
    <property type="entry name" value="UPF0200 PROTEIN MJ1399"/>
    <property type="match status" value="1"/>
</dbReference>
<protein>
    <submittedName>
        <fullName evidence="1">Dephospho-CoA kinase-like protein</fullName>
    </submittedName>
</protein>
<evidence type="ECO:0000313" key="1">
    <source>
        <dbReference type="EMBL" id="KKQ69192.1"/>
    </source>
</evidence>
<dbReference type="Gene3D" id="3.40.50.300">
    <property type="entry name" value="P-loop containing nucleotide triphosphate hydrolases"/>
    <property type="match status" value="1"/>
</dbReference>
<keyword evidence="1" id="KW-0418">Kinase</keyword>
<evidence type="ECO:0000313" key="2">
    <source>
        <dbReference type="Proteomes" id="UP000034406"/>
    </source>
</evidence>
<sequence length="192" mass="22149">MNKLVCITGLCGSGKSVVSDYLVNKKNFEFLRFGQITLDKIKKEGLELNEVTEKRVREEFRKLYGMAAFVILNLEKLKKLLRKGNVVGDGLYSFEEYKILKENFGNKFVVIAVYAPPKLRYERISGRKMDKNDIALRNRSLSKTEAESRDFAEIENLNKGGTIAMADYTIVNTKDIKFLEKQLEEIIYEIEN</sequence>